<accession>A0A9R0IYI3</accession>
<dbReference type="Gene3D" id="1.20.5.190">
    <property type="match status" value="1"/>
</dbReference>
<evidence type="ECO:0000313" key="4">
    <source>
        <dbReference type="Proteomes" id="UP000813463"/>
    </source>
</evidence>
<dbReference type="CDD" id="cd23767">
    <property type="entry name" value="IQCD"/>
    <property type="match status" value="1"/>
</dbReference>
<protein>
    <submittedName>
        <fullName evidence="5">Protein IQ-DOMAIN 6</fullName>
    </submittedName>
</protein>
<feature type="compositionally biased region" description="Polar residues" evidence="3">
    <location>
        <begin position="404"/>
        <end position="428"/>
    </location>
</feature>
<dbReference type="KEGG" id="soe:110795881"/>
<dbReference type="SMART" id="SM00015">
    <property type="entry name" value="IQ"/>
    <property type="match status" value="2"/>
</dbReference>
<feature type="compositionally biased region" description="Low complexity" evidence="3">
    <location>
        <begin position="323"/>
        <end position="347"/>
    </location>
</feature>
<feature type="region of interest" description="Disordered" evidence="3">
    <location>
        <begin position="311"/>
        <end position="448"/>
    </location>
</feature>
<evidence type="ECO:0000256" key="2">
    <source>
        <dbReference type="ARBA" id="ARBA00024341"/>
    </source>
</evidence>
<dbReference type="RefSeq" id="XP_021856609.2">
    <property type="nucleotide sequence ID" value="XM_022000917.2"/>
</dbReference>
<dbReference type="GO" id="GO:0005737">
    <property type="term" value="C:cytoplasm"/>
    <property type="evidence" value="ECO:0007669"/>
    <property type="project" value="UniProtKB-SubCell"/>
</dbReference>
<evidence type="ECO:0000256" key="3">
    <source>
        <dbReference type="SAM" id="MobiDB-lite"/>
    </source>
</evidence>
<reference evidence="4" key="1">
    <citation type="journal article" date="2021" name="Nat. Commun.">
        <title>Genomic analyses provide insights into spinach domestication and the genetic basis of agronomic traits.</title>
        <authorList>
            <person name="Cai X."/>
            <person name="Sun X."/>
            <person name="Xu C."/>
            <person name="Sun H."/>
            <person name="Wang X."/>
            <person name="Ge C."/>
            <person name="Zhang Z."/>
            <person name="Wang Q."/>
            <person name="Fei Z."/>
            <person name="Jiao C."/>
            <person name="Wang Q."/>
        </authorList>
    </citation>
    <scope>NUCLEOTIDE SEQUENCE [LARGE SCALE GENOMIC DNA]</scope>
    <source>
        <strain evidence="4">cv. Varoflay</strain>
    </source>
</reference>
<reference evidence="5" key="2">
    <citation type="submission" date="2025-08" db="UniProtKB">
        <authorList>
            <consortium name="RefSeq"/>
        </authorList>
    </citation>
    <scope>IDENTIFICATION</scope>
    <source>
        <tissue evidence="5">Leaf</tissue>
    </source>
</reference>
<feature type="compositionally biased region" description="Basic and acidic residues" evidence="3">
    <location>
        <begin position="430"/>
        <end position="448"/>
    </location>
</feature>
<sequence length="448" mass="50749">MGASGKWVKTLIGFKKPEKDDSLEKSGKGKKWKLWRSPSGDLNTWKGFKGRHKTAASEGSDSPCRNDAFNAAVATVVRAPPKDFRVVRKEWAAIRIQTAFRGFLARRALKALKGIVRLQALVRGRQVRKQAAVTLRCMQALVRVQARVRARRVRMSIEGQAVQHLIDERRTKTEILKEAEEGWCDSKCTLDEVKTKLQMRQEGAFKRERALAYALAQKQLRSSPFSGFKTTFSTSSLKNYEIDKNSWSWLERWMAAKPWENRLIMEEVNSTVPEVKTPPPKTFVNSFKETYPKSSELHHCQVKVRKNNMTTRISAKPPFMVHSSSSPSSEFPYDESSASSSMCTSTTPISGTEESGGNNNANHSSKPSYMNLTESTKAKRRTQRVQMQSMDEFQFAKKLAGFSNGDSKSSAGSDPPSVNFSRPLNLPTSRLEKNMMRPRERENYLYNN</sequence>
<dbReference type="PROSITE" id="PS50096">
    <property type="entry name" value="IQ"/>
    <property type="match status" value="2"/>
</dbReference>
<feature type="compositionally biased region" description="Polar residues" evidence="3">
    <location>
        <begin position="348"/>
        <end position="375"/>
    </location>
</feature>
<feature type="compositionally biased region" description="Basic and acidic residues" evidence="3">
    <location>
        <begin position="18"/>
        <end position="27"/>
    </location>
</feature>
<organism evidence="4 5">
    <name type="scientific">Spinacia oleracea</name>
    <name type="common">Spinach</name>
    <dbReference type="NCBI Taxonomy" id="3562"/>
    <lineage>
        <taxon>Eukaryota</taxon>
        <taxon>Viridiplantae</taxon>
        <taxon>Streptophyta</taxon>
        <taxon>Embryophyta</taxon>
        <taxon>Tracheophyta</taxon>
        <taxon>Spermatophyta</taxon>
        <taxon>Magnoliopsida</taxon>
        <taxon>eudicotyledons</taxon>
        <taxon>Gunneridae</taxon>
        <taxon>Pentapetalae</taxon>
        <taxon>Caryophyllales</taxon>
        <taxon>Chenopodiaceae</taxon>
        <taxon>Chenopodioideae</taxon>
        <taxon>Anserineae</taxon>
        <taxon>Spinacia</taxon>
    </lineage>
</organism>
<dbReference type="PANTHER" id="PTHR32295">
    <property type="entry name" value="IQ-DOMAIN 5-RELATED"/>
    <property type="match status" value="1"/>
</dbReference>
<gene>
    <name evidence="5" type="primary">LOC110795881</name>
</gene>
<dbReference type="Pfam" id="PF00612">
    <property type="entry name" value="IQ"/>
    <property type="match status" value="1"/>
</dbReference>
<evidence type="ECO:0000256" key="1">
    <source>
        <dbReference type="ARBA" id="ARBA00022860"/>
    </source>
</evidence>
<feature type="region of interest" description="Disordered" evidence="3">
    <location>
        <begin position="18"/>
        <end position="38"/>
    </location>
</feature>
<keyword evidence="1" id="KW-0112">Calmodulin-binding</keyword>
<name>A0A9R0IYI3_SPIOL</name>
<dbReference type="GeneID" id="110795881"/>
<comment type="similarity">
    <text evidence="2">Belongs to the IQD family.</text>
</comment>
<dbReference type="AlphaFoldDB" id="A0A9R0IYI3"/>
<keyword evidence="4" id="KW-1185">Reference proteome</keyword>
<dbReference type="Proteomes" id="UP000813463">
    <property type="component" value="Chromosome 1"/>
</dbReference>
<proteinExistence type="inferred from homology"/>
<dbReference type="InterPro" id="IPR000048">
    <property type="entry name" value="IQ_motif_EF-hand-BS"/>
</dbReference>
<dbReference type="PANTHER" id="PTHR32295:SF95">
    <property type="entry name" value="PROTEIN IQ-DOMAIN 6"/>
    <property type="match status" value="1"/>
</dbReference>
<dbReference type="GO" id="GO:0005516">
    <property type="term" value="F:calmodulin binding"/>
    <property type="evidence" value="ECO:0007669"/>
    <property type="project" value="UniProtKB-KW"/>
</dbReference>
<evidence type="ECO:0000313" key="5">
    <source>
        <dbReference type="RefSeq" id="XP_021856609.2"/>
    </source>
</evidence>